<dbReference type="SUPFAM" id="SSF117074">
    <property type="entry name" value="Hypothetical protein PA1324"/>
    <property type="match status" value="8"/>
</dbReference>
<evidence type="ECO:0000313" key="9">
    <source>
        <dbReference type="Proteomes" id="UP000036367"/>
    </source>
</evidence>
<organism evidence="8 9">
    <name type="scientific">Rhodopirellula islandica</name>
    <dbReference type="NCBI Taxonomy" id="595434"/>
    <lineage>
        <taxon>Bacteria</taxon>
        <taxon>Pseudomonadati</taxon>
        <taxon>Planctomycetota</taxon>
        <taxon>Planctomycetia</taxon>
        <taxon>Pirellulales</taxon>
        <taxon>Pirellulaceae</taxon>
        <taxon>Rhodopirellula</taxon>
    </lineage>
</organism>
<dbReference type="InterPro" id="IPR013783">
    <property type="entry name" value="Ig-like_fold"/>
</dbReference>
<dbReference type="InterPro" id="IPR026466">
    <property type="entry name" value="Fim_isopep_form_D2_dom"/>
</dbReference>
<name>A0A0J1EJC8_RHOIS</name>
<evidence type="ECO:0000259" key="5">
    <source>
        <dbReference type="Pfam" id="PF01345"/>
    </source>
</evidence>
<feature type="domain" description="SD-repeat containing protein B" evidence="7">
    <location>
        <begin position="2258"/>
        <end position="2356"/>
    </location>
</feature>
<keyword evidence="3" id="KW-0732">Signal</keyword>
<dbReference type="NCBIfam" id="TIGR04226">
    <property type="entry name" value="RrgB_K2N_iso_D2"/>
    <property type="match status" value="1"/>
</dbReference>
<gene>
    <name evidence="8" type="ORF">RISK_002266</name>
</gene>
<proteinExistence type="predicted"/>
<dbReference type="InterPro" id="IPR051417">
    <property type="entry name" value="SDr/BOS_complex"/>
</dbReference>
<feature type="domain" description="SD-repeat containing protein B" evidence="7">
    <location>
        <begin position="2141"/>
        <end position="2227"/>
    </location>
</feature>
<keyword evidence="2" id="KW-0964">Secreted</keyword>
<evidence type="ECO:0008006" key="10">
    <source>
        <dbReference type="Google" id="ProtNLM"/>
    </source>
</evidence>
<sequence length="3135" mass="328237">MKFFRSKERRPASSFILRRLEDRILFDAAVDGGVTPDQYDPSAAQAAVDTNASYVEDAASVSNDLSTNQNADAAADESDESTRELILVDTSVQDYVVIVDDLLANENGSRTFEIALLSTDGDGVQQITDILTTRQDLDAIHLITHGEDAALQVGDTWLTADNLDAYAGDIASWGNALTSQGDILIYGCDLADSAEGQQLADSIAALTGGDVAASNDDTGSTDHDADWELEYHHGNVETSVAVSDALQQSYRGILAVGPVVSVGADQEVMIGQEFSFDVTFDNTGTTAGYGPFIDLVFPANGADGAAGTEAPDGIAFSNATYLGQQLTVTKITFPPSGVVEHPYAVDAAGDPLLVTGTPGDQLVVVELPFGSVTQDQPEVTVQINASVSELADMGTPLKIQARSGFRFGDSPVGGVASILSDTDSDVTDPDNAGTSWSEQLAITPTLMSLRTEYVGPENETATGPNHQRQYRAIADIAAGQIITSLDIIDSLPDNIVVTGIDSVVVGGQTLTGADYTDNLASLTGPGANEELVVTISDDYDTLGGGVVGTTSTSDVEVTFSFYVAEMDAVGDEVIGPTGEDDTIANPDSRSINDARAIGDWTPIDTRDAASANNAVADASGSEHILDDKAIAIQKTVAIATDTGAAGATPGDTLEYTLTFQISGYFTFGNIVITDTFQDGQEFDFTYGATFDIIDSQGHVTGNFTVREITDPDGGERLVVDRTQIDRTDDDGPDAVPGTADDEDGVTPDGTDGSTTLVFDVSGMMQDADGSEDGILQGGLSFNDDDSDIRTAATGVIRFRTVIQEDYADTFESGDRSVDQGDAITNSTLEITGEVRENVEENGGTGDITKVLHEEQDNSSASIDIQRGTLAKEVYAINGDTTLVNGPDGLPQLVAGDRVTYRITYTLPSSDFEDLVLTDFLPLPIFVAGDHNADGTTGDVWTFDADNDFDAVSGTIEVGANDTFFDDSGITPTLTVNSSNGLEIEIGNYDDPSSSSRTIELYLTVTAQDTPTADGLHLTNIVRVEEGTTQQTPTIIDRIVQIEVTQPVLNVTKGVIDADSANETYSGPVGPAGVTFEAAGTAAGGSPFTGTINSANFATQGIQADITGGVDAGDVVRYAIVVENTGSSHSGAFDVAIRDVLPAGMNYVAGSLQVVDGTGAAVAYTGSDLDLFTTGIELTDPSPTQGAIEGYDANHGKNVIVLIYDLQATVAVSPGETLPNTASVTNFAGQESGANHIPDGITVTADVTTDAVIGTKTLVGTEIVSGANGQYAAVIGELVNYEITFTIPEGTTENVTIVDTLDSGLRFVGQTGVTTNNLTIENPITPTVSLDGRRVTWDLGDLTDTDISDNADGTITISYQAVVANTSGNQYGTRLDNTAGFNSEDSQLTSVTPAQDVNVVEPAVTISNSVEVGGIASQTTGDAGDPVEYTVELTNTSTVDAFDLNFASELPTVSDGSSAILGAAFTINDTAGLLDASDFELIGDDATGYTLQLKPGTDFDMLQSQAGRKVTLSVTGTIAHTVTPNQSLVNRPEVSWTSLDGDVGNRSTESTVDTGERDGTPSGSNTHDYLASNAATITINAPAFNKSLFSTNETETSGSDVTIGEQATFALLVSLPEGNSSGIVVTDLMPDGLKYVGYTLVTDAASSGGLMVADYDGTLNSPTVAGGAGAGDDVTFTFDAINTTVDNDGTNNSFLILVETVVVDVDTNVGTAAGANQTQLSNTATIDALDDGVGTNIVTSNAAIVDVAEPNINIVKDIVDSDANAGDTMTIQLAVSNTGLGDAYDVVVDDILNGSHYDLSSVSVGVAGNEYPADFTANYNSMTGEIEYSGGTILAGDRVTFEVTATLLNTVQPDAVLMNTAQVRQATTLQGDVVGERNDTDADSDSVHIREHSLSGFVYFDADNDGVKDAGETGIENVEVRIQGTDHLGQDVDITIQTDADGSYFFGDLRPGTYSITQTQPLFADNGKAYLDGKDTLGAPSLVGSDDSLNDTFTNLVLPLSSEVDGTHFNFGELEEVELSGFVYHDADNDGVQDAGEVGIGGVTITLDGVDDNGVIASQTIVTNADGSYAFDGLRPGTYTLTQTPVAGNAPSGRPYMDGKETDGNHGNGDTSVNEVISSIDLVAGNTGTNYNFAEVVESTVSGYVYHDTENDGSRAGNTGLGGVTVTLTGTDDLGNTVNLTTTTSSAPGTLGYYEFTGLRPSDGTGYVITQSTPAGYLDGKDSVGSQGGTLNNDAITSIIVSDTAGTENNFGEILPSSLAGMVFNDKDHDGVLNNDDEAIESVTITLTGVDDLGNVVHRTTQTQADGTYRFDNLRPADASGYTLTEIQPANFNDGVHSDGSLANGDTTVTNVIGSVNLNQDQDGTGYNFAERGVGIEGTVFLDANRDGILDGGETGRLVGITIELYAADGTTLLDTTTTAADGTYLFADRKSDTYIVRQVQPSQYTSSSANERTINVPLAGMSGVDFGEQLWEIGDTVYFDQDGDGIQDAGEPGIGNVGVTLTYAGADNTFGSADDTTQFTTTDANGAYSFTDQFNGDYRISIADASLPGGLSGTAEIDDVNVLVDGTSHVTVLDGHRNDVDFGYASTGSIGDSVWLDINGDGIRQGQERGLADVTVDLQFAGLDGIFGNDDDFTIETTTDANGVYSFDHLPVGDYRVEIDTNDADLPADLVASPGVDSIAGVAEVTLADGETRSDIDFGFAGSLVIGDRVYIDHNADGGGFDSSDGDRGIAGATVSLDIDYDGDGTFDHTLITATDADGQYQFNTLIAGDYRVRVDSSTLGDNIATTSTYDLDAVHDDQTLVTLTPGNDNDTADFGYPGIVDYAVTNISSLTDAAQGGDTFTYEVTVTNLGERDGTGVVVVDQFPMDILDANGMAHDQPGDATWDFANGTLTWNVGDLDVGQTETLTVTVQVRQIPLDPLADQIITTATVTDDTLNGPEITVSNNTDSTLDELIVFTFDSFTNEGNWANDNPRDDLPQGWWHAPGDPTERQLRPVPVDPIFSGLAEPGTTLSIRIYDESGRLIGDRQVVADTGGNWLATFPGSVIWKHPHRMEIEQVASIENANQDAGFNLRRYFHPANHSSLMMTERLTVSGVMRETAYETLEVIHIAHNDPLQLGCKAHRYQLNTASTNVSSK</sequence>
<evidence type="ECO:0000259" key="6">
    <source>
        <dbReference type="Pfam" id="PF14252"/>
    </source>
</evidence>
<accession>A0A0J1EJC8</accession>
<evidence type="ECO:0000256" key="3">
    <source>
        <dbReference type="ARBA" id="ARBA00022729"/>
    </source>
</evidence>
<feature type="domain" description="SD-repeat containing protein B" evidence="7">
    <location>
        <begin position="2472"/>
        <end position="2555"/>
    </location>
</feature>
<feature type="domain" description="SD-repeat containing protein B" evidence="7">
    <location>
        <begin position="2019"/>
        <end position="2108"/>
    </location>
</feature>
<dbReference type="RefSeq" id="WP_047813962.1">
    <property type="nucleotide sequence ID" value="NZ_LECT01000017.1"/>
</dbReference>
<feature type="region of interest" description="Disordered" evidence="4">
    <location>
        <begin position="725"/>
        <end position="751"/>
    </location>
</feature>
<feature type="domain" description="DUF11" evidence="5">
    <location>
        <begin position="2833"/>
        <end position="2949"/>
    </location>
</feature>
<evidence type="ECO:0000256" key="4">
    <source>
        <dbReference type="SAM" id="MobiDB-lite"/>
    </source>
</evidence>
<dbReference type="OrthoDB" id="254354at2"/>
<dbReference type="STRING" id="595434.RISK_002266"/>
<dbReference type="InterPro" id="IPR033764">
    <property type="entry name" value="Sdr_B"/>
</dbReference>
<feature type="domain" description="SD-repeat containing protein B" evidence="7">
    <location>
        <begin position="2378"/>
        <end position="2451"/>
    </location>
</feature>
<dbReference type="Pfam" id="PF01345">
    <property type="entry name" value="DUF11"/>
    <property type="match status" value="2"/>
</dbReference>
<evidence type="ECO:0000256" key="1">
    <source>
        <dbReference type="ARBA" id="ARBA00004613"/>
    </source>
</evidence>
<dbReference type="InterPro" id="IPR025592">
    <property type="entry name" value="DUF4347"/>
</dbReference>
<evidence type="ECO:0000313" key="8">
    <source>
        <dbReference type="EMBL" id="KLU05634.1"/>
    </source>
</evidence>
<feature type="domain" description="SD-repeat containing protein B" evidence="7">
    <location>
        <begin position="2706"/>
        <end position="2817"/>
    </location>
</feature>
<dbReference type="PATRIC" id="fig|595434.4.peg.2165"/>
<evidence type="ECO:0000256" key="2">
    <source>
        <dbReference type="ARBA" id="ARBA00022525"/>
    </source>
</evidence>
<comment type="subcellular location">
    <subcellularLocation>
        <location evidence="1">Secreted</location>
    </subcellularLocation>
</comment>
<dbReference type="PANTHER" id="PTHR23303">
    <property type="entry name" value="CARBOXYPEPTIDASE REGULATORY REGION-CONTAINING"/>
    <property type="match status" value="1"/>
</dbReference>
<dbReference type="Gene3D" id="2.60.40.10">
    <property type="entry name" value="Immunoglobulins"/>
    <property type="match status" value="8"/>
</dbReference>
<protein>
    <recommendedName>
        <fullName evidence="10">Serine-aspartate repeat-containing protein D</fullName>
    </recommendedName>
</protein>
<feature type="domain" description="DUF11" evidence="5">
    <location>
        <begin position="1751"/>
        <end position="1871"/>
    </location>
</feature>
<dbReference type="Pfam" id="PF17210">
    <property type="entry name" value="SdrD_B"/>
    <property type="match status" value="8"/>
</dbReference>
<evidence type="ECO:0000259" key="7">
    <source>
        <dbReference type="Pfam" id="PF17210"/>
    </source>
</evidence>
<feature type="domain" description="SD-repeat containing protein B" evidence="7">
    <location>
        <begin position="2589"/>
        <end position="2699"/>
    </location>
</feature>
<dbReference type="GO" id="GO:0005576">
    <property type="term" value="C:extracellular region"/>
    <property type="evidence" value="ECO:0007669"/>
    <property type="project" value="UniProtKB-SubCell"/>
</dbReference>
<reference evidence="8" key="1">
    <citation type="submission" date="2015-05" db="EMBL/GenBank/DDBJ databases">
        <title>Permanent draft genome of Rhodopirellula islandicus K833.</title>
        <authorList>
            <person name="Kizina J."/>
            <person name="Richter M."/>
            <person name="Glockner F.O."/>
            <person name="Harder J."/>
        </authorList>
    </citation>
    <scope>NUCLEOTIDE SEQUENCE [LARGE SCALE GENOMIC DNA]</scope>
    <source>
        <strain evidence="8">K833</strain>
    </source>
</reference>
<dbReference type="NCBIfam" id="TIGR01451">
    <property type="entry name" value="B_ant_repeat"/>
    <property type="match status" value="2"/>
</dbReference>
<dbReference type="Gene3D" id="2.60.40.1170">
    <property type="entry name" value="Mu homology domain, subdomain B"/>
    <property type="match status" value="1"/>
</dbReference>
<feature type="region of interest" description="Disordered" evidence="4">
    <location>
        <begin position="1534"/>
        <end position="1567"/>
    </location>
</feature>
<dbReference type="EMBL" id="LECT01000017">
    <property type="protein sequence ID" value="KLU05634.1"/>
    <property type="molecule type" value="Genomic_DNA"/>
</dbReference>
<dbReference type="InterPro" id="IPR001434">
    <property type="entry name" value="OmcB-like_DUF11"/>
</dbReference>
<dbReference type="Gene3D" id="2.60.40.740">
    <property type="match status" value="2"/>
</dbReference>
<keyword evidence="9" id="KW-1185">Reference proteome</keyword>
<dbReference type="InterPro" id="IPR047589">
    <property type="entry name" value="DUF11_rpt"/>
</dbReference>
<dbReference type="PANTHER" id="PTHR23303:SF15">
    <property type="entry name" value="COLOSSIN-A"/>
    <property type="match status" value="1"/>
</dbReference>
<dbReference type="Proteomes" id="UP000036367">
    <property type="component" value="Unassembled WGS sequence"/>
</dbReference>
<feature type="domain" description="SD-repeat containing protein B" evidence="7">
    <location>
        <begin position="1893"/>
        <end position="1960"/>
    </location>
</feature>
<comment type="caution">
    <text evidence="8">The sequence shown here is derived from an EMBL/GenBank/DDBJ whole genome shotgun (WGS) entry which is preliminary data.</text>
</comment>
<dbReference type="Pfam" id="PF14252">
    <property type="entry name" value="DUF4347"/>
    <property type="match status" value="1"/>
</dbReference>
<feature type="domain" description="DUF4347" evidence="6">
    <location>
        <begin position="85"/>
        <end position="254"/>
    </location>
</feature>